<protein>
    <submittedName>
        <fullName evidence="1">Uncharacterized protein</fullName>
    </submittedName>
</protein>
<sequence>MNRLHMHQKVTLMVNRYEIFADDGNGEPGAVVAFVEQKRMAFKEHVTVYTDSSKSTVLANFRARKVIDLASGYDVIDGNNQPIGFFRKDFGKSLLNSTWHLDQPGAATATGKERSQGVAVFRRLWNFIPFLNNFPFPMRYHFDFARGGAPVFSVDKKTWLRDHYLLEIQDPYVDRRVVIAQAVAVDALQSR</sequence>
<evidence type="ECO:0000313" key="2">
    <source>
        <dbReference type="Proteomes" id="UP001141259"/>
    </source>
</evidence>
<dbReference type="Pfam" id="PF04525">
    <property type="entry name" value="LOR"/>
    <property type="match status" value="1"/>
</dbReference>
<name>A0A9X2VTR0_9PSEU</name>
<comment type="caution">
    <text evidence="1">The sequence shown here is derived from an EMBL/GenBank/DDBJ whole genome shotgun (WGS) entry which is preliminary data.</text>
</comment>
<gene>
    <name evidence="1" type="ORF">NZH93_38185</name>
</gene>
<evidence type="ECO:0000313" key="1">
    <source>
        <dbReference type="EMBL" id="MCS7482710.1"/>
    </source>
</evidence>
<dbReference type="AlphaFoldDB" id="A0A9X2VTR0"/>
<accession>A0A9X2VTR0</accession>
<proteinExistence type="predicted"/>
<reference evidence="1" key="1">
    <citation type="submission" date="2022-08" db="EMBL/GenBank/DDBJ databases">
        <authorList>
            <person name="Tistechok S."/>
            <person name="Samborskyy M."/>
            <person name="Roman I."/>
        </authorList>
    </citation>
    <scope>NUCLEOTIDE SEQUENCE</scope>
    <source>
        <strain evidence="1">DSM 103496</strain>
    </source>
</reference>
<dbReference type="InterPro" id="IPR007612">
    <property type="entry name" value="LOR"/>
</dbReference>
<dbReference type="RefSeq" id="WP_259628176.1">
    <property type="nucleotide sequence ID" value="NZ_JANYMP010000026.1"/>
</dbReference>
<dbReference type="Proteomes" id="UP001141259">
    <property type="component" value="Unassembled WGS sequence"/>
</dbReference>
<keyword evidence="2" id="KW-1185">Reference proteome</keyword>
<organism evidence="1 2">
    <name type="scientific">Umezawaea endophytica</name>
    <dbReference type="NCBI Taxonomy" id="1654476"/>
    <lineage>
        <taxon>Bacteria</taxon>
        <taxon>Bacillati</taxon>
        <taxon>Actinomycetota</taxon>
        <taxon>Actinomycetes</taxon>
        <taxon>Pseudonocardiales</taxon>
        <taxon>Pseudonocardiaceae</taxon>
        <taxon>Umezawaea</taxon>
    </lineage>
</organism>
<dbReference type="EMBL" id="JANYMP010000026">
    <property type="protein sequence ID" value="MCS7482710.1"/>
    <property type="molecule type" value="Genomic_DNA"/>
</dbReference>